<keyword evidence="4" id="KW-1185">Reference proteome</keyword>
<dbReference type="SUPFAM" id="SSF52980">
    <property type="entry name" value="Restriction endonuclease-like"/>
    <property type="match status" value="1"/>
</dbReference>
<sequence length="1101" mass="126305">MKPKTDTYVLSVDGKKLAPGLTKDNGDIDLFGYGMEDSIQKLRLRLKTEKDVVTSTRDDWSTMSPAEKCQKLQDIVLIISYRIKDLRLLFMKQKLALSKFHKEAGDDWRSSRFVYAISSTQAQIYQVRQMVKELLDVNNSLICVGASVRNQADVFVSDMQTDCFSQDNWITLKDQSSIPEDLKTTPRFIKQRSEEWFQLREKFKVTGSSLYKALGLDLLKNQQSHFDKVISGKKSTEEFSEEVKKRMEHGTINEINATATLVSKFLPFYYPEMKYIEEGVHLVNDNDQPYIIVSPDGSLGYMDTLSSSDPVPLIGCEFKCPVATEYKTPVHYEIPKRYVTQVLSEMAALDVKELMYLCWTEESSTVFRAKFDADLWKLVTDEIKDVYLCQTPKRPTRLSERSKLISEKIEVYRKTMTHVNSPYVFPVVTKGSVDQSTENIELTLCNVNRVIDETYEICRRKATEVLVWLLSDTNRCWNIEIPHSLPVAYAMKGYSLTTQTMRTMNEHILEECNARGIDIVCTCFDGQWIKLATRDVDERPLTLLQLQRDVYETASKEKRNTILKNLSEKPIAGDLENDVCAIRNESGGLNVTSELLRKVFQAIHYTTKSQNVTKRDLESKQDKVQSDGSLSCLPDEALEVLIESENLISCEDDVAPLDDNETTDTNEPDTTQNASANVLEDSTVRTSLMSDDTVTEILCKFKEHQKSNVKKKWQTKSAQDLRNCFSDISKLLSLTHIELNIIIELTEQYQRKAAFPIRKSWKILDKANAVSKLIGSGIQKERTVKRMVSLKESALKVVQNNTRYVPKSKLNNVYAVTLYKDSYRSWISKSPFNETTEVEGVGHVKWFSYPEVRFIREADFCKLIREWYEAEDESGISAVDRMKRRINLKSFLLEGVDFGRYPMYGMYVKGFQKVQFEGFLQRIDTSLQLYSVVKNGSFNQRAISSLANETFFGELSEMEPTKLGCPKAVNIPRLMSTVTELHHFRSNPNDRSFKIVTTRKSVYPSPDLVEHVEDDAVSHQCDQIEEMDTSPIKISSINLREHAFDRAKRKRKKRVTKRSDVSMPNQVARGCMPIRFHHKCDESKVLPTTRLGIDMKDPSAV</sequence>
<dbReference type="PANTHER" id="PTHR46609">
    <property type="entry name" value="EXONUCLEASE, PHAGE-TYPE/RECB, C-TERMINAL DOMAIN-CONTAINING PROTEIN"/>
    <property type="match status" value="1"/>
</dbReference>
<evidence type="ECO:0000313" key="4">
    <source>
        <dbReference type="Proteomes" id="UP000507470"/>
    </source>
</evidence>
<dbReference type="InterPro" id="IPR011604">
    <property type="entry name" value="PDDEXK-like_dom_sf"/>
</dbReference>
<dbReference type="GO" id="GO:0006281">
    <property type="term" value="P:DNA repair"/>
    <property type="evidence" value="ECO:0007669"/>
    <property type="project" value="UniProtKB-ARBA"/>
</dbReference>
<feature type="region of interest" description="Disordered" evidence="1">
    <location>
        <begin position="654"/>
        <end position="675"/>
    </location>
</feature>
<dbReference type="OrthoDB" id="6117194at2759"/>
<dbReference type="InterPro" id="IPR011335">
    <property type="entry name" value="Restrct_endonuc-II-like"/>
</dbReference>
<evidence type="ECO:0000259" key="2">
    <source>
        <dbReference type="Pfam" id="PF09588"/>
    </source>
</evidence>
<dbReference type="EMBL" id="CACVKT020005969">
    <property type="protein sequence ID" value="CAC5398962.1"/>
    <property type="molecule type" value="Genomic_DNA"/>
</dbReference>
<reference evidence="3 4" key="1">
    <citation type="submission" date="2020-06" db="EMBL/GenBank/DDBJ databases">
        <authorList>
            <person name="Li R."/>
            <person name="Bekaert M."/>
        </authorList>
    </citation>
    <scope>NUCLEOTIDE SEQUENCE [LARGE SCALE GENOMIC DNA]</scope>
    <source>
        <strain evidence="4">wild</strain>
    </source>
</reference>
<gene>
    <name evidence="3" type="ORF">MCOR_33277</name>
</gene>
<evidence type="ECO:0000256" key="1">
    <source>
        <dbReference type="SAM" id="MobiDB-lite"/>
    </source>
</evidence>
<protein>
    <recommendedName>
        <fullName evidence="2">YqaJ viral recombinase domain-containing protein</fullName>
    </recommendedName>
</protein>
<dbReference type="AlphaFoldDB" id="A0A6J8CVK3"/>
<organism evidence="3 4">
    <name type="scientific">Mytilus coruscus</name>
    <name type="common">Sea mussel</name>
    <dbReference type="NCBI Taxonomy" id="42192"/>
    <lineage>
        <taxon>Eukaryota</taxon>
        <taxon>Metazoa</taxon>
        <taxon>Spiralia</taxon>
        <taxon>Lophotrochozoa</taxon>
        <taxon>Mollusca</taxon>
        <taxon>Bivalvia</taxon>
        <taxon>Autobranchia</taxon>
        <taxon>Pteriomorphia</taxon>
        <taxon>Mytilida</taxon>
        <taxon>Mytiloidea</taxon>
        <taxon>Mytilidae</taxon>
        <taxon>Mytilinae</taxon>
        <taxon>Mytilus</taxon>
    </lineage>
</organism>
<feature type="compositionally biased region" description="Acidic residues" evidence="1">
    <location>
        <begin position="654"/>
        <end position="667"/>
    </location>
</feature>
<feature type="domain" description="YqaJ viral recombinase" evidence="2">
    <location>
        <begin position="195"/>
        <end position="347"/>
    </location>
</feature>
<proteinExistence type="predicted"/>
<dbReference type="Proteomes" id="UP000507470">
    <property type="component" value="Unassembled WGS sequence"/>
</dbReference>
<dbReference type="InterPro" id="IPR019080">
    <property type="entry name" value="YqaJ_viral_recombinase"/>
</dbReference>
<dbReference type="InterPro" id="IPR051703">
    <property type="entry name" value="NF-kappa-B_Signaling_Reg"/>
</dbReference>
<accession>A0A6J8CVK3</accession>
<name>A0A6J8CVK3_MYTCO</name>
<dbReference type="PANTHER" id="PTHR46609:SF8">
    <property type="entry name" value="YQAJ VIRAL RECOMBINASE DOMAIN-CONTAINING PROTEIN"/>
    <property type="match status" value="1"/>
</dbReference>
<dbReference type="Gene3D" id="3.90.320.10">
    <property type="match status" value="1"/>
</dbReference>
<dbReference type="Pfam" id="PF09588">
    <property type="entry name" value="YqaJ"/>
    <property type="match status" value="1"/>
</dbReference>
<evidence type="ECO:0000313" key="3">
    <source>
        <dbReference type="EMBL" id="CAC5398962.1"/>
    </source>
</evidence>